<keyword evidence="2" id="KW-0472">Membrane</keyword>
<name>A0A1Y1ZWU6_9PLEO</name>
<dbReference type="Pfam" id="PF00026">
    <property type="entry name" value="Asp"/>
    <property type="match status" value="1"/>
</dbReference>
<accession>A0A1Y1ZWU6</accession>
<dbReference type="Gene3D" id="2.40.70.10">
    <property type="entry name" value="Acid Proteases"/>
    <property type="match status" value="1"/>
</dbReference>
<dbReference type="OrthoDB" id="5361565at2759"/>
<feature type="region of interest" description="Disordered" evidence="1">
    <location>
        <begin position="448"/>
        <end position="525"/>
    </location>
</feature>
<reference evidence="4 5" key="1">
    <citation type="submission" date="2016-07" db="EMBL/GenBank/DDBJ databases">
        <title>Pervasive Adenine N6-methylation of Active Genes in Fungi.</title>
        <authorList>
            <consortium name="DOE Joint Genome Institute"/>
            <person name="Mondo S.J."/>
            <person name="Dannebaum R.O."/>
            <person name="Kuo R.C."/>
            <person name="Labutti K."/>
            <person name="Haridas S."/>
            <person name="Kuo A."/>
            <person name="Salamov A."/>
            <person name="Ahrendt S.R."/>
            <person name="Lipzen A."/>
            <person name="Sullivan W."/>
            <person name="Andreopoulos W.B."/>
            <person name="Clum A."/>
            <person name="Lindquist E."/>
            <person name="Daum C."/>
            <person name="Ramamoorthy G.K."/>
            <person name="Gryganskyi A."/>
            <person name="Culley D."/>
            <person name="Magnuson J.K."/>
            <person name="James T.Y."/>
            <person name="O'Malley M.A."/>
            <person name="Stajich J.E."/>
            <person name="Spatafora J.W."/>
            <person name="Visel A."/>
            <person name="Grigoriev I.V."/>
        </authorList>
    </citation>
    <scope>NUCLEOTIDE SEQUENCE [LARGE SCALE GENOMIC DNA]</scope>
    <source>
        <strain evidence="4 5">CBS 115471</strain>
    </source>
</reference>
<dbReference type="EMBL" id="MCFA01000034">
    <property type="protein sequence ID" value="ORY14245.1"/>
    <property type="molecule type" value="Genomic_DNA"/>
</dbReference>
<feature type="transmembrane region" description="Helical" evidence="2">
    <location>
        <begin position="415"/>
        <end position="439"/>
    </location>
</feature>
<evidence type="ECO:0000256" key="2">
    <source>
        <dbReference type="SAM" id="Phobius"/>
    </source>
</evidence>
<dbReference type="PROSITE" id="PS51767">
    <property type="entry name" value="PEPTIDASE_A1"/>
    <property type="match status" value="1"/>
</dbReference>
<organism evidence="4 5">
    <name type="scientific">Clohesyomyces aquaticus</name>
    <dbReference type="NCBI Taxonomy" id="1231657"/>
    <lineage>
        <taxon>Eukaryota</taxon>
        <taxon>Fungi</taxon>
        <taxon>Dikarya</taxon>
        <taxon>Ascomycota</taxon>
        <taxon>Pezizomycotina</taxon>
        <taxon>Dothideomycetes</taxon>
        <taxon>Pleosporomycetidae</taxon>
        <taxon>Pleosporales</taxon>
        <taxon>Lindgomycetaceae</taxon>
        <taxon>Clohesyomyces</taxon>
    </lineage>
</organism>
<dbReference type="Proteomes" id="UP000193144">
    <property type="component" value="Unassembled WGS sequence"/>
</dbReference>
<keyword evidence="2" id="KW-0812">Transmembrane</keyword>
<gene>
    <name evidence="4" type="ORF">BCR34DRAFT_585861</name>
</gene>
<evidence type="ECO:0000256" key="1">
    <source>
        <dbReference type="SAM" id="MobiDB-lite"/>
    </source>
</evidence>
<evidence type="ECO:0000313" key="5">
    <source>
        <dbReference type="Proteomes" id="UP000193144"/>
    </source>
</evidence>
<proteinExistence type="predicted"/>
<feature type="domain" description="Peptidase A1" evidence="3">
    <location>
        <begin position="32"/>
        <end position="388"/>
    </location>
</feature>
<evidence type="ECO:0000259" key="3">
    <source>
        <dbReference type="PROSITE" id="PS51767"/>
    </source>
</evidence>
<dbReference type="AlphaFoldDB" id="A0A1Y1ZWU6"/>
<sequence>MGGTTGSTKCNSPYFAFPIKNNTIGDGVALNRGLPVSIGGQPQGLRLTFFWNNTVIENGEDCRSSNNGASNATNCVGRSGGVFYIDKSSTWKPAPDGAWNGTLHDPVNNETLQETSHILRGWDTATFSGDVQVPGFPLAIWSETYISNRTALGLGSNDSSTLRALASAGLFPETPSQIGIYMASRSELYSTDGEIIFGGYDTSRINGSITWFPIGNRFAGLDCPFQVLLDDAKLITPNASNSLMSAGFTKVPFCIDPVQNAFTFPDAMWQTWTNLTKHPGINEPKDGSPKYTDQTYPWSNEALIGELQLTMSNDAGEAYSSRIPHFEMVSHERWSNAAGLYTVTNASRAMSAVVPPSGGMLNLPLLGGVFLSQNYMVIDWASGKFGLAPASTAPWDSSKRNINANCSAPKKSNRLTLIVVTVVICVLFVFSIAALFLLYRRKKARRAQQQEPAELSGSHTPLSQTPYTAYSEAPDTPAPRHFELHSPNKDRQEYPHEADSSAAPVEMDGRDLHKKRSGTYEMWSP</sequence>
<evidence type="ECO:0000313" key="4">
    <source>
        <dbReference type="EMBL" id="ORY14245.1"/>
    </source>
</evidence>
<protein>
    <submittedName>
        <fullName evidence="4">Aspartic peptidase domain-containing protein</fullName>
    </submittedName>
</protein>
<comment type="caution">
    <text evidence="4">The sequence shown here is derived from an EMBL/GenBank/DDBJ whole genome shotgun (WGS) entry which is preliminary data.</text>
</comment>
<dbReference type="InterPro" id="IPR021109">
    <property type="entry name" value="Peptidase_aspartic_dom_sf"/>
</dbReference>
<keyword evidence="5" id="KW-1185">Reference proteome</keyword>
<keyword evidence="2" id="KW-1133">Transmembrane helix</keyword>
<dbReference type="STRING" id="1231657.A0A1Y1ZWU6"/>
<dbReference type="InterPro" id="IPR033121">
    <property type="entry name" value="PEPTIDASE_A1"/>
</dbReference>
<feature type="compositionally biased region" description="Polar residues" evidence="1">
    <location>
        <begin position="457"/>
        <end position="468"/>
    </location>
</feature>
<dbReference type="SUPFAM" id="SSF50630">
    <property type="entry name" value="Acid proteases"/>
    <property type="match status" value="1"/>
</dbReference>
<feature type="compositionally biased region" description="Basic and acidic residues" evidence="1">
    <location>
        <begin position="478"/>
        <end position="499"/>
    </location>
</feature>